<dbReference type="OrthoDB" id="1753572at2"/>
<dbReference type="RefSeq" id="WP_079410901.1">
    <property type="nucleotide sequence ID" value="NZ_MZGW01000001.1"/>
</dbReference>
<sequence>MGDVYLLNKIDTFLKEICTDRNIKKINQMSIVVSKQSHIHEANLHEHLKKHNVSVIGDWTSIDVKKDEIPPETAIVTNIEVDYE</sequence>
<accession>A0A1V4IBC5</accession>
<protein>
    <submittedName>
        <fullName evidence="1">Uncharacterized protein</fullName>
    </submittedName>
</protein>
<comment type="caution">
    <text evidence="1">The sequence shown here is derived from an EMBL/GenBank/DDBJ whole genome shotgun (WGS) entry which is preliminary data.</text>
</comment>
<dbReference type="EMBL" id="MZGW01000001">
    <property type="protein sequence ID" value="OPJ57226.1"/>
    <property type="molecule type" value="Genomic_DNA"/>
</dbReference>
<dbReference type="Proteomes" id="UP000190140">
    <property type="component" value="Unassembled WGS sequence"/>
</dbReference>
<organism evidence="1 2">
    <name type="scientific">Alkalithermobacter paradoxus</name>
    <dbReference type="NCBI Taxonomy" id="29349"/>
    <lineage>
        <taxon>Bacteria</taxon>
        <taxon>Bacillati</taxon>
        <taxon>Bacillota</taxon>
        <taxon>Clostridia</taxon>
        <taxon>Peptostreptococcales</taxon>
        <taxon>Tepidibacteraceae</taxon>
        <taxon>Alkalithermobacter</taxon>
    </lineage>
</organism>
<keyword evidence="2" id="KW-1185">Reference proteome</keyword>
<gene>
    <name evidence="1" type="ORF">CLOTH_05090</name>
</gene>
<evidence type="ECO:0000313" key="1">
    <source>
        <dbReference type="EMBL" id="OPJ57226.1"/>
    </source>
</evidence>
<evidence type="ECO:0000313" key="2">
    <source>
        <dbReference type="Proteomes" id="UP000190140"/>
    </source>
</evidence>
<dbReference type="AlphaFoldDB" id="A0A1V4IBC5"/>
<reference evidence="1 2" key="1">
    <citation type="submission" date="2017-03" db="EMBL/GenBank/DDBJ databases">
        <title>Genome sequence of Clostridium thermoalcaliphilum DSM 7309.</title>
        <authorList>
            <person name="Poehlein A."/>
            <person name="Daniel R."/>
        </authorList>
    </citation>
    <scope>NUCLEOTIDE SEQUENCE [LARGE SCALE GENOMIC DNA]</scope>
    <source>
        <strain evidence="1 2">DSM 7309</strain>
    </source>
</reference>
<proteinExistence type="predicted"/>
<name>A0A1V4IBC5_9FIRM</name>
<dbReference type="STRING" id="29349.CLOTH_05090"/>